<gene>
    <name evidence="1" type="ORF">NY014_14280</name>
</gene>
<organism evidence="1 2">
    <name type="scientific">Algoriphagus limi</name>
    <dbReference type="NCBI Taxonomy" id="2975273"/>
    <lineage>
        <taxon>Bacteria</taxon>
        <taxon>Pseudomonadati</taxon>
        <taxon>Bacteroidota</taxon>
        <taxon>Cytophagia</taxon>
        <taxon>Cytophagales</taxon>
        <taxon>Cyclobacteriaceae</taxon>
        <taxon>Algoriphagus</taxon>
    </lineage>
</organism>
<sequence>MWSFIVSIFFLFSAPDTVELSYLYFGNTNLLGVGEIINGKKEGLWKVYYSNNPLDNPPPNLLRANRKVFEEKFTPERVVFQINFKADLPEGLYQENYPSGEIKSITFYVDGKQNGDFREFYKNGELKAQGAYLDGKREGIWEEFYQNGITKIEVNYMEGLMQGNAFGYYPDGKARWEIPYQNGELDGNYRLFFENGNLQERGTYSDGIPNGLLEEFDEKGKLIVRGNFLNGKPEGEWISYDKNGELVFKGYFKEGLPSGEWTERVEIVSGFFRKGNYLNGLKEGEWILIDESEETSQVEIFEAGELVSVGPFLVGENELNGGKLRKGTGQRIFYDAEGHIIAKGKYSKGIPKGDWYFYFPKSDRVTAAGRMVGTDRIGLWYFYSYEGKIIDQQDYIPDYSNSSNPAINSGGSTTSRNIRSMGFNANPNGSVDALRSAQESMFRTQNNMNGSFLLRN</sequence>
<dbReference type="PANTHER" id="PTHR33706:SF1">
    <property type="entry name" value="TPR REPEAT PROTEIN"/>
    <property type="match status" value="1"/>
</dbReference>
<dbReference type="PANTHER" id="PTHR33706">
    <property type="entry name" value="MORN VARIANT REPEAT PROTEIN"/>
    <property type="match status" value="1"/>
</dbReference>
<proteinExistence type="predicted"/>
<evidence type="ECO:0000313" key="1">
    <source>
        <dbReference type="EMBL" id="MCS5491606.1"/>
    </source>
</evidence>
<dbReference type="RefSeq" id="WP_259415231.1">
    <property type="nucleotide sequence ID" value="NZ_JANWGH010000003.1"/>
</dbReference>
<dbReference type="Proteomes" id="UP001206788">
    <property type="component" value="Unassembled WGS sequence"/>
</dbReference>
<dbReference type="Pfam" id="PF07661">
    <property type="entry name" value="MORN_2"/>
    <property type="match status" value="6"/>
</dbReference>
<dbReference type="Gene3D" id="3.90.930.1">
    <property type="match status" value="2"/>
</dbReference>
<reference evidence="1 2" key="1">
    <citation type="submission" date="2022-08" db="EMBL/GenBank/DDBJ databases">
        <title>Algoriphagus sp. CAU 1643 isolated from mud.</title>
        <authorList>
            <person name="Kim W."/>
        </authorList>
    </citation>
    <scope>NUCLEOTIDE SEQUENCE [LARGE SCALE GENOMIC DNA]</scope>
    <source>
        <strain evidence="1 2">CAU 1643</strain>
    </source>
</reference>
<name>A0ABT2G8P6_9BACT</name>
<accession>A0ABT2G8P6</accession>
<dbReference type="EMBL" id="JANWGH010000003">
    <property type="protein sequence ID" value="MCS5491606.1"/>
    <property type="molecule type" value="Genomic_DNA"/>
</dbReference>
<dbReference type="SUPFAM" id="SSF82185">
    <property type="entry name" value="Histone H3 K4-specific methyltransferase SET7/9 N-terminal domain"/>
    <property type="match status" value="2"/>
</dbReference>
<dbReference type="InterPro" id="IPR011652">
    <property type="entry name" value="MORN_2"/>
</dbReference>
<keyword evidence="2" id="KW-1185">Reference proteome</keyword>
<evidence type="ECO:0000313" key="2">
    <source>
        <dbReference type="Proteomes" id="UP001206788"/>
    </source>
</evidence>
<comment type="caution">
    <text evidence="1">The sequence shown here is derived from an EMBL/GenBank/DDBJ whole genome shotgun (WGS) entry which is preliminary data.</text>
</comment>
<protein>
    <submittedName>
        <fullName evidence="1">Toxin-antitoxin system YwqK family antitoxin</fullName>
    </submittedName>
</protein>